<dbReference type="AlphaFoldDB" id="G2XNF3"/>
<dbReference type="STRING" id="999810.G2XNF3"/>
<gene>
    <name evidence="1" type="ORF">BofuT4_P074920.1</name>
</gene>
<organism evidence="1 2">
    <name type="scientific">Botryotinia fuckeliana (strain T4)</name>
    <name type="common">Noble rot fungus</name>
    <name type="synonym">Botrytis cinerea</name>
    <dbReference type="NCBI Taxonomy" id="999810"/>
    <lineage>
        <taxon>Eukaryota</taxon>
        <taxon>Fungi</taxon>
        <taxon>Dikarya</taxon>
        <taxon>Ascomycota</taxon>
        <taxon>Pezizomycotina</taxon>
        <taxon>Leotiomycetes</taxon>
        <taxon>Helotiales</taxon>
        <taxon>Sclerotiniaceae</taxon>
        <taxon>Botrytis</taxon>
    </lineage>
</organism>
<dbReference type="InParanoid" id="G2XNF3"/>
<sequence length="269" mass="30612">MHKVYGNATLIIAAAATGDQVGWDCASILINSNGPLNPLAGHHKHSPGRFSDYLTSHKITRTRAASETEACMDYWRKSVEFYSRRNFTHDSDKLRAISGCAQWIKSRTGDDYLAGLWASDLRTQVFWYAEAPSSRQTLYRALSRSWASVNGRIKFWHPDQIGNIDPIARSLGSWTYPRILLEVEDIKMTYSPASNEFGDVVKASLLIRGVLKPWKVRGGVVVTKSCMIEVEIYFDEDVDEILFQLHARAWSTSYCILLRRIPHDILHLY</sequence>
<accession>G2XNF3</accession>
<dbReference type="OrthoDB" id="5347061at2759"/>
<reference evidence="2" key="1">
    <citation type="journal article" date="2011" name="PLoS Genet.">
        <title>Genomic analysis of the necrotrophic fungal pathogens Sclerotinia sclerotiorum and Botrytis cinerea.</title>
        <authorList>
            <person name="Amselem J."/>
            <person name="Cuomo C.A."/>
            <person name="van Kan J.A."/>
            <person name="Viaud M."/>
            <person name="Benito E.P."/>
            <person name="Couloux A."/>
            <person name="Coutinho P.M."/>
            <person name="de Vries R.P."/>
            <person name="Dyer P.S."/>
            <person name="Fillinger S."/>
            <person name="Fournier E."/>
            <person name="Gout L."/>
            <person name="Hahn M."/>
            <person name="Kohn L."/>
            <person name="Lapalu N."/>
            <person name="Plummer K.M."/>
            <person name="Pradier J.M."/>
            <person name="Quevillon E."/>
            <person name="Sharon A."/>
            <person name="Simon A."/>
            <person name="ten Have A."/>
            <person name="Tudzynski B."/>
            <person name="Tudzynski P."/>
            <person name="Wincker P."/>
            <person name="Andrew M."/>
            <person name="Anthouard V."/>
            <person name="Beever R.E."/>
            <person name="Beffa R."/>
            <person name="Benoit I."/>
            <person name="Bouzid O."/>
            <person name="Brault B."/>
            <person name="Chen Z."/>
            <person name="Choquer M."/>
            <person name="Collemare J."/>
            <person name="Cotton P."/>
            <person name="Danchin E.G."/>
            <person name="Da Silva C."/>
            <person name="Gautier A."/>
            <person name="Giraud C."/>
            <person name="Giraud T."/>
            <person name="Gonzalez C."/>
            <person name="Grossetete S."/>
            <person name="Guldener U."/>
            <person name="Henrissat B."/>
            <person name="Howlett B.J."/>
            <person name="Kodira C."/>
            <person name="Kretschmer M."/>
            <person name="Lappartient A."/>
            <person name="Leroch M."/>
            <person name="Levis C."/>
            <person name="Mauceli E."/>
            <person name="Neuveglise C."/>
            <person name="Oeser B."/>
            <person name="Pearson M."/>
            <person name="Poulain J."/>
            <person name="Poussereau N."/>
            <person name="Quesneville H."/>
            <person name="Rascle C."/>
            <person name="Schumacher J."/>
            <person name="Segurens B."/>
            <person name="Sexton A."/>
            <person name="Silva E."/>
            <person name="Sirven C."/>
            <person name="Soanes D.M."/>
            <person name="Talbot N.J."/>
            <person name="Templeton M."/>
            <person name="Yandava C."/>
            <person name="Yarden O."/>
            <person name="Zeng Q."/>
            <person name="Rollins J.A."/>
            <person name="Lebrun M.H."/>
            <person name="Dickman M."/>
        </authorList>
    </citation>
    <scope>NUCLEOTIDE SEQUENCE [LARGE SCALE GENOMIC DNA]</scope>
    <source>
        <strain evidence="2">T4</strain>
    </source>
</reference>
<evidence type="ECO:0000313" key="1">
    <source>
        <dbReference type="EMBL" id="CCD42409.1"/>
    </source>
</evidence>
<dbReference type="PANTHER" id="PTHR33112">
    <property type="entry name" value="DOMAIN PROTEIN, PUTATIVE-RELATED"/>
    <property type="match status" value="1"/>
</dbReference>
<evidence type="ECO:0000313" key="2">
    <source>
        <dbReference type="Proteomes" id="UP000008177"/>
    </source>
</evidence>
<protein>
    <recommendedName>
        <fullName evidence="3">Heterokaryon incompatibility domain-containing protein</fullName>
    </recommendedName>
</protein>
<dbReference type="Proteomes" id="UP000008177">
    <property type="component" value="Unplaced contigs"/>
</dbReference>
<proteinExistence type="predicted"/>
<name>G2XNF3_BOTF4</name>
<dbReference type="PANTHER" id="PTHR33112:SF16">
    <property type="entry name" value="HETEROKARYON INCOMPATIBILITY DOMAIN-CONTAINING PROTEIN"/>
    <property type="match status" value="1"/>
</dbReference>
<dbReference type="HOGENOM" id="CLU_090367_0_0_1"/>
<evidence type="ECO:0008006" key="3">
    <source>
        <dbReference type="Google" id="ProtNLM"/>
    </source>
</evidence>
<dbReference type="EMBL" id="FQ790246">
    <property type="protein sequence ID" value="CCD42409.1"/>
    <property type="molecule type" value="Genomic_DNA"/>
</dbReference>